<dbReference type="RefSeq" id="WP_132281721.1">
    <property type="nucleotide sequence ID" value="NZ_SMGQ01000011.1"/>
</dbReference>
<dbReference type="OrthoDB" id="9791490at2"/>
<dbReference type="InterPro" id="IPR052174">
    <property type="entry name" value="Flavoredoxin"/>
</dbReference>
<protein>
    <submittedName>
        <fullName evidence="3">Flavin reductase like protein</fullName>
    </submittedName>
</protein>
<dbReference type="AlphaFoldDB" id="A0A4R1N197"/>
<reference evidence="3 4" key="1">
    <citation type="submission" date="2019-03" db="EMBL/GenBank/DDBJ databases">
        <title>Genomic Encyclopedia of Type Strains, Phase IV (KMG-IV): sequencing the most valuable type-strain genomes for metagenomic binning, comparative biology and taxonomic classification.</title>
        <authorList>
            <person name="Goeker M."/>
        </authorList>
    </citation>
    <scope>NUCLEOTIDE SEQUENCE [LARGE SCALE GENOMIC DNA]</scope>
    <source>
        <strain evidence="3 4">DSM 24176</strain>
    </source>
</reference>
<sequence length="167" mass="19009">MLNEIAFNTLSKEALEQLSKGAFLSVKHGDQENTMTIGWGTIGVIWGKPIFVVAVRYSRYTYDLMEQTNDFTVSFPLNGQLKKELGLCGKTSGRDQDKFKEYDITAVPGKNVESPMIEECDLHYECKVVYKQAMEPATLDQGIKDKSYSNKDYHIMYYGEIVGCYKK</sequence>
<dbReference type="SUPFAM" id="SSF50475">
    <property type="entry name" value="FMN-binding split barrel"/>
    <property type="match status" value="1"/>
</dbReference>
<dbReference type="InterPro" id="IPR002563">
    <property type="entry name" value="Flavin_Rdtase-like_dom"/>
</dbReference>
<evidence type="ECO:0000313" key="4">
    <source>
        <dbReference type="Proteomes" id="UP000294545"/>
    </source>
</evidence>
<proteinExistence type="inferred from homology"/>
<dbReference type="PANTHER" id="PTHR43567:SF5">
    <property type="entry name" value="HYPOTHETICAL CYTOSOLIC PROTEIN"/>
    <property type="match status" value="1"/>
</dbReference>
<dbReference type="Gene3D" id="2.30.110.10">
    <property type="entry name" value="Electron Transport, Fmn-binding Protein, Chain A"/>
    <property type="match status" value="1"/>
</dbReference>
<organism evidence="3 4">
    <name type="scientific">Natranaerovirga hydrolytica</name>
    <dbReference type="NCBI Taxonomy" id="680378"/>
    <lineage>
        <taxon>Bacteria</taxon>
        <taxon>Bacillati</taxon>
        <taxon>Bacillota</taxon>
        <taxon>Clostridia</taxon>
        <taxon>Lachnospirales</taxon>
        <taxon>Natranaerovirgaceae</taxon>
        <taxon>Natranaerovirga</taxon>
    </lineage>
</organism>
<evidence type="ECO:0000259" key="2">
    <source>
        <dbReference type="Pfam" id="PF01613"/>
    </source>
</evidence>
<dbReference type="EMBL" id="SMGQ01000011">
    <property type="protein sequence ID" value="TCK98682.1"/>
    <property type="molecule type" value="Genomic_DNA"/>
</dbReference>
<evidence type="ECO:0000256" key="1">
    <source>
        <dbReference type="ARBA" id="ARBA00038054"/>
    </source>
</evidence>
<gene>
    <name evidence="3" type="ORF">EDC19_1115</name>
</gene>
<dbReference type="GO" id="GO:0010181">
    <property type="term" value="F:FMN binding"/>
    <property type="evidence" value="ECO:0007669"/>
    <property type="project" value="InterPro"/>
</dbReference>
<dbReference type="PANTHER" id="PTHR43567">
    <property type="entry name" value="FLAVOREDOXIN-RELATED-RELATED"/>
    <property type="match status" value="1"/>
</dbReference>
<evidence type="ECO:0000313" key="3">
    <source>
        <dbReference type="EMBL" id="TCK98682.1"/>
    </source>
</evidence>
<comment type="similarity">
    <text evidence="1">Belongs to the flavoredoxin family.</text>
</comment>
<accession>A0A4R1N197</accession>
<name>A0A4R1N197_9FIRM</name>
<keyword evidence="4" id="KW-1185">Reference proteome</keyword>
<dbReference type="GO" id="GO:0016646">
    <property type="term" value="F:oxidoreductase activity, acting on the CH-NH group of donors, NAD or NADP as acceptor"/>
    <property type="evidence" value="ECO:0007669"/>
    <property type="project" value="UniProtKB-ARBA"/>
</dbReference>
<dbReference type="Proteomes" id="UP000294545">
    <property type="component" value="Unassembled WGS sequence"/>
</dbReference>
<dbReference type="InterPro" id="IPR012349">
    <property type="entry name" value="Split_barrel_FMN-bd"/>
</dbReference>
<feature type="domain" description="Flavin reductase like" evidence="2">
    <location>
        <begin position="25"/>
        <end position="164"/>
    </location>
</feature>
<comment type="caution">
    <text evidence="3">The sequence shown here is derived from an EMBL/GenBank/DDBJ whole genome shotgun (WGS) entry which is preliminary data.</text>
</comment>
<dbReference type="Pfam" id="PF01613">
    <property type="entry name" value="Flavin_Reduct"/>
    <property type="match status" value="1"/>
</dbReference>